<reference evidence="8 9" key="1">
    <citation type="journal article" date="2012" name="Proc. Natl. Acad. Sci. U.S.A.">
        <title>Comparative genomics of Ceriporiopsis subvermispora and Phanerochaete chrysosporium provide insight into selective ligninolysis.</title>
        <authorList>
            <person name="Fernandez-Fueyo E."/>
            <person name="Ruiz-Duenas F.J."/>
            <person name="Ferreira P."/>
            <person name="Floudas D."/>
            <person name="Hibbett D.S."/>
            <person name="Canessa P."/>
            <person name="Larrondo L.F."/>
            <person name="James T.Y."/>
            <person name="Seelenfreund D."/>
            <person name="Lobos S."/>
            <person name="Polanco R."/>
            <person name="Tello M."/>
            <person name="Honda Y."/>
            <person name="Watanabe T."/>
            <person name="Watanabe T."/>
            <person name="Ryu J.S."/>
            <person name="Kubicek C.P."/>
            <person name="Schmoll M."/>
            <person name="Gaskell J."/>
            <person name="Hammel K.E."/>
            <person name="St John F.J."/>
            <person name="Vanden Wymelenberg A."/>
            <person name="Sabat G."/>
            <person name="Splinter BonDurant S."/>
            <person name="Syed K."/>
            <person name="Yadav J.S."/>
            <person name="Doddapaneni H."/>
            <person name="Subramanian V."/>
            <person name="Lavin J.L."/>
            <person name="Oguiza J.A."/>
            <person name="Perez G."/>
            <person name="Pisabarro A.G."/>
            <person name="Ramirez L."/>
            <person name="Santoyo F."/>
            <person name="Master E."/>
            <person name="Coutinho P.M."/>
            <person name="Henrissat B."/>
            <person name="Lombard V."/>
            <person name="Magnuson J.K."/>
            <person name="Kuees U."/>
            <person name="Hori C."/>
            <person name="Igarashi K."/>
            <person name="Samejima M."/>
            <person name="Held B.W."/>
            <person name="Barry K.W."/>
            <person name="LaButti K.M."/>
            <person name="Lapidus A."/>
            <person name="Lindquist E.A."/>
            <person name="Lucas S.M."/>
            <person name="Riley R."/>
            <person name="Salamov A.A."/>
            <person name="Hoffmeister D."/>
            <person name="Schwenk D."/>
            <person name="Hadar Y."/>
            <person name="Yarden O."/>
            <person name="de Vries R.P."/>
            <person name="Wiebenga A."/>
            <person name="Stenlid J."/>
            <person name="Eastwood D."/>
            <person name="Grigoriev I.V."/>
            <person name="Berka R.M."/>
            <person name="Blanchette R.A."/>
            <person name="Kersten P."/>
            <person name="Martinez A.T."/>
            <person name="Vicuna R."/>
            <person name="Cullen D."/>
        </authorList>
    </citation>
    <scope>NUCLEOTIDE SEQUENCE [LARGE SCALE GENOMIC DNA]</scope>
    <source>
        <strain evidence="8 9">B</strain>
    </source>
</reference>
<dbReference type="InterPro" id="IPR046341">
    <property type="entry name" value="SET_dom_sf"/>
</dbReference>
<dbReference type="OrthoDB" id="265717at2759"/>
<evidence type="ECO:0000256" key="4">
    <source>
        <dbReference type="PROSITE-ProRule" id="PRU00134"/>
    </source>
</evidence>
<dbReference type="SUPFAM" id="SSF144232">
    <property type="entry name" value="HIT/MYND zinc finger-like"/>
    <property type="match status" value="1"/>
</dbReference>
<dbReference type="GO" id="GO:0008270">
    <property type="term" value="F:zinc ion binding"/>
    <property type="evidence" value="ECO:0007669"/>
    <property type="project" value="UniProtKB-KW"/>
</dbReference>
<dbReference type="PROSITE" id="PS50280">
    <property type="entry name" value="SET"/>
    <property type="match status" value="1"/>
</dbReference>
<dbReference type="PANTHER" id="PTHR12197:SF251">
    <property type="entry name" value="EG:BACR7C10.4 PROTEIN"/>
    <property type="match status" value="1"/>
</dbReference>
<dbReference type="PANTHER" id="PTHR12197">
    <property type="entry name" value="HISTONE-LYSINE N-METHYLTRANSFERASE SMYD"/>
    <property type="match status" value="1"/>
</dbReference>
<evidence type="ECO:0000256" key="2">
    <source>
        <dbReference type="ARBA" id="ARBA00022771"/>
    </source>
</evidence>
<dbReference type="STRING" id="914234.M2QIJ6"/>
<evidence type="ECO:0000256" key="3">
    <source>
        <dbReference type="ARBA" id="ARBA00022833"/>
    </source>
</evidence>
<evidence type="ECO:0000313" key="9">
    <source>
        <dbReference type="Proteomes" id="UP000016930"/>
    </source>
</evidence>
<keyword evidence="2 4" id="KW-0863">Zinc-finger</keyword>
<protein>
    <recommendedName>
        <fullName evidence="10">SET domain-containing protein</fullName>
    </recommendedName>
</protein>
<dbReference type="Pfam" id="PF01753">
    <property type="entry name" value="zf-MYND"/>
    <property type="match status" value="1"/>
</dbReference>
<evidence type="ECO:0000256" key="1">
    <source>
        <dbReference type="ARBA" id="ARBA00022723"/>
    </source>
</evidence>
<keyword evidence="3" id="KW-0862">Zinc</keyword>
<dbReference type="Gene3D" id="1.10.220.160">
    <property type="match status" value="1"/>
</dbReference>
<evidence type="ECO:0000259" key="6">
    <source>
        <dbReference type="PROSITE" id="PS50280"/>
    </source>
</evidence>
<dbReference type="AlphaFoldDB" id="M2QIJ6"/>
<dbReference type="Gene3D" id="2.170.270.10">
    <property type="entry name" value="SET domain"/>
    <property type="match status" value="1"/>
</dbReference>
<accession>M2QIJ6</accession>
<evidence type="ECO:0000313" key="8">
    <source>
        <dbReference type="EMBL" id="EMD31905.1"/>
    </source>
</evidence>
<dbReference type="Gene3D" id="6.10.140.2220">
    <property type="match status" value="1"/>
</dbReference>
<feature type="domain" description="MYND-type" evidence="7">
    <location>
        <begin position="122"/>
        <end position="162"/>
    </location>
</feature>
<dbReference type="Proteomes" id="UP000016930">
    <property type="component" value="Unassembled WGS sequence"/>
</dbReference>
<keyword evidence="9" id="KW-1185">Reference proteome</keyword>
<dbReference type="GO" id="GO:0005634">
    <property type="term" value="C:nucleus"/>
    <property type="evidence" value="ECO:0007669"/>
    <property type="project" value="TreeGrafter"/>
</dbReference>
<feature type="compositionally biased region" description="Polar residues" evidence="5">
    <location>
        <begin position="45"/>
        <end position="57"/>
    </location>
</feature>
<sequence length="604" mass="65153">MSFASLRSARKSKESRSFVNPLAAQISPGTLTDPGSSPIEGIEGPSSTGDTTGSPKSPSYDVLETVSTDGLYKCLPSYLEVRQVRDAGRGIITKERQKAGSTLIATKPHVTVLSTTYLDSYCSACCGPAPETGLKRCTRCRVVWYCDSCCQNNDWPIHKDECIAIQRWASSAPSPDVAIPSDAIRCLGRILLTQQHRGLDSIWSKEINAMQSHRSSMQPSAVESHTHMAHSLVRYLGIANPAELAPFGLNSAGNLVDLISRFATNTFTLTSFSLTPIGICICPSIALANHSCEPNAAIVFPRSSSLPQAQEPLMHLMAIRDIAPNEQVVAAYVDVTLPRELRQKALQETYSFTCKCKLCTKRMAVDPRAAMWCPKLCGGICPVPTEEDNLTRCTKCNTAVTSADAVLDALRVGQEALDKASSLQIKEPAKAKHITTNMIPILTSANLTPSCHPLLAMTRLHQELLIADLPTSLTQQALDDIIRTTAKYSAGLSSILPEGHPVRGVALAELGKLLAVDEPSPPEIAGMPRGQARFPPSGPARLKLAYETLLKAREELVIGFGADGGGGIIGKEVRETIVRLEKELGVWTHRVKDAIEDARAAKKS</sequence>
<feature type="domain" description="SET" evidence="6">
    <location>
        <begin position="77"/>
        <end position="333"/>
    </location>
</feature>
<dbReference type="SUPFAM" id="SSF82199">
    <property type="entry name" value="SET domain"/>
    <property type="match status" value="1"/>
</dbReference>
<dbReference type="InterPro" id="IPR001214">
    <property type="entry name" value="SET_dom"/>
</dbReference>
<dbReference type="InterPro" id="IPR050869">
    <property type="entry name" value="H3K4_H4K5_MeTrfase"/>
</dbReference>
<proteinExistence type="predicted"/>
<keyword evidence="1" id="KW-0479">Metal-binding</keyword>
<gene>
    <name evidence="8" type="ORF">CERSUDRAFT_119222</name>
</gene>
<dbReference type="PROSITE" id="PS50865">
    <property type="entry name" value="ZF_MYND_2"/>
    <property type="match status" value="1"/>
</dbReference>
<dbReference type="EMBL" id="KB445814">
    <property type="protein sequence ID" value="EMD31905.1"/>
    <property type="molecule type" value="Genomic_DNA"/>
</dbReference>
<organism evidence="8 9">
    <name type="scientific">Ceriporiopsis subvermispora (strain B)</name>
    <name type="common">White-rot fungus</name>
    <name type="synonym">Gelatoporia subvermispora</name>
    <dbReference type="NCBI Taxonomy" id="914234"/>
    <lineage>
        <taxon>Eukaryota</taxon>
        <taxon>Fungi</taxon>
        <taxon>Dikarya</taxon>
        <taxon>Basidiomycota</taxon>
        <taxon>Agaricomycotina</taxon>
        <taxon>Agaricomycetes</taxon>
        <taxon>Polyporales</taxon>
        <taxon>Gelatoporiaceae</taxon>
        <taxon>Gelatoporia</taxon>
    </lineage>
</organism>
<feature type="region of interest" description="Disordered" evidence="5">
    <location>
        <begin position="1"/>
        <end position="60"/>
    </location>
</feature>
<evidence type="ECO:0000256" key="5">
    <source>
        <dbReference type="SAM" id="MobiDB-lite"/>
    </source>
</evidence>
<evidence type="ECO:0008006" key="10">
    <source>
        <dbReference type="Google" id="ProtNLM"/>
    </source>
</evidence>
<dbReference type="Pfam" id="PF00856">
    <property type="entry name" value="SET"/>
    <property type="match status" value="1"/>
</dbReference>
<dbReference type="HOGENOM" id="CLU_018406_4_1_1"/>
<evidence type="ECO:0000259" key="7">
    <source>
        <dbReference type="PROSITE" id="PS50865"/>
    </source>
</evidence>
<name>M2QIJ6_CERS8</name>
<dbReference type="InterPro" id="IPR002893">
    <property type="entry name" value="Znf_MYND"/>
</dbReference>
<dbReference type="PROSITE" id="PS01360">
    <property type="entry name" value="ZF_MYND_1"/>
    <property type="match status" value="1"/>
</dbReference>